<protein>
    <submittedName>
        <fullName evidence="2">Leucine-rich repeat-containing protein FAM211A-like</fullName>
    </submittedName>
</protein>
<dbReference type="PANTHER" id="PTHR39654:SF2">
    <property type="entry name" value="LEUCINE-RICH REPEAT-CONTAINING PROTEIN 75A-LIKE ISOFORM X1"/>
    <property type="match status" value="1"/>
</dbReference>
<name>A0ABM0MJ22_SACKO</name>
<dbReference type="SUPFAM" id="SSF52047">
    <property type="entry name" value="RNI-like"/>
    <property type="match status" value="1"/>
</dbReference>
<dbReference type="GeneID" id="102802793"/>
<reference evidence="2" key="1">
    <citation type="submission" date="2025-08" db="UniProtKB">
        <authorList>
            <consortium name="RefSeq"/>
        </authorList>
    </citation>
    <scope>IDENTIFICATION</scope>
    <source>
        <tissue evidence="2">Testes</tissue>
    </source>
</reference>
<gene>
    <name evidence="2" type="primary">LOC102802793</name>
</gene>
<keyword evidence="1" id="KW-1185">Reference proteome</keyword>
<accession>A0ABM0MJ22</accession>
<organism evidence="1 2">
    <name type="scientific">Saccoglossus kowalevskii</name>
    <name type="common">Acorn worm</name>
    <dbReference type="NCBI Taxonomy" id="10224"/>
    <lineage>
        <taxon>Eukaryota</taxon>
        <taxon>Metazoa</taxon>
        <taxon>Hemichordata</taxon>
        <taxon>Enteropneusta</taxon>
        <taxon>Harrimaniidae</taxon>
        <taxon>Saccoglossus</taxon>
    </lineage>
</organism>
<dbReference type="Gene3D" id="3.80.10.10">
    <property type="entry name" value="Ribonuclease Inhibitor"/>
    <property type="match status" value="1"/>
</dbReference>
<sequence>MIHYGFFKKLFKSSNSTTVKEISINRKSKWNQYPHRRRVTLVNKIRESVFEDEHLETRSILKQLRMDIGMDNGHEYVTSDQPGYRFVIDPETTELIVQLTNILQPTHDSDWKIDVARHCDQLVAHLSPATSKSRAILNSKETDHTELVLINVALTNSGHKQDFEHLKAFIKNNINLKYIDLSYTGLESSHIKDLLPLVTQLKSLNYLGLRGNRLDEGDVKTMIELLQNKGTLPHLRYIDLKNNEMYTLPQTFLQLLRERWADQCVLPTLDDIASGNAVVVDESFE</sequence>
<dbReference type="PANTHER" id="PTHR39654">
    <property type="entry name" value="LEUCINE-RICH REPEAT-CONTAINING PROTEIN 75A-LIKE ISOFORM X1"/>
    <property type="match status" value="1"/>
</dbReference>
<proteinExistence type="predicted"/>
<evidence type="ECO:0000313" key="2">
    <source>
        <dbReference type="RefSeq" id="XP_006820013.1"/>
    </source>
</evidence>
<dbReference type="Proteomes" id="UP000694865">
    <property type="component" value="Unplaced"/>
</dbReference>
<dbReference type="RefSeq" id="XP_006820013.1">
    <property type="nucleotide sequence ID" value="XM_006819950.1"/>
</dbReference>
<evidence type="ECO:0000313" key="1">
    <source>
        <dbReference type="Proteomes" id="UP000694865"/>
    </source>
</evidence>
<dbReference type="InterPro" id="IPR032675">
    <property type="entry name" value="LRR_dom_sf"/>
</dbReference>